<sequence>MLIFIAALFSMMGSFLLRLLLALALLSALASSQKRNRKQNAINTSAQARIPKSSTFSPPYDIGRRHSDIQRDFARFPHIHGEGKGKREKIKRRSTGKLSKKPPLQRFNTV</sequence>
<feature type="compositionally biased region" description="Polar residues" evidence="1">
    <location>
        <begin position="39"/>
        <end position="57"/>
    </location>
</feature>
<dbReference type="Proteomes" id="UP000024635">
    <property type="component" value="Unassembled WGS sequence"/>
</dbReference>
<protein>
    <recommendedName>
        <fullName evidence="5">Secreted protein</fullName>
    </recommendedName>
</protein>
<organism evidence="3 4">
    <name type="scientific">Ancylostoma ceylanicum</name>
    <dbReference type="NCBI Taxonomy" id="53326"/>
    <lineage>
        <taxon>Eukaryota</taxon>
        <taxon>Metazoa</taxon>
        <taxon>Ecdysozoa</taxon>
        <taxon>Nematoda</taxon>
        <taxon>Chromadorea</taxon>
        <taxon>Rhabditida</taxon>
        <taxon>Rhabditina</taxon>
        <taxon>Rhabditomorpha</taxon>
        <taxon>Strongyloidea</taxon>
        <taxon>Ancylostomatidae</taxon>
        <taxon>Ancylostomatinae</taxon>
        <taxon>Ancylostoma</taxon>
    </lineage>
</organism>
<dbReference type="AlphaFoldDB" id="A0A016UGB7"/>
<evidence type="ECO:0000313" key="3">
    <source>
        <dbReference type="EMBL" id="EYC13887.1"/>
    </source>
</evidence>
<reference evidence="4" key="1">
    <citation type="journal article" date="2015" name="Nat. Genet.">
        <title>The genome and transcriptome of the zoonotic hookworm Ancylostoma ceylanicum identify infection-specific gene families.</title>
        <authorList>
            <person name="Schwarz E.M."/>
            <person name="Hu Y."/>
            <person name="Antoshechkin I."/>
            <person name="Miller M.M."/>
            <person name="Sternberg P.W."/>
            <person name="Aroian R.V."/>
        </authorList>
    </citation>
    <scope>NUCLEOTIDE SEQUENCE</scope>
    <source>
        <strain evidence="4">HY135</strain>
    </source>
</reference>
<comment type="caution">
    <text evidence="3">The sequence shown here is derived from an EMBL/GenBank/DDBJ whole genome shotgun (WGS) entry which is preliminary data.</text>
</comment>
<feature type="chain" id="PRO_5001488249" description="Secreted protein" evidence="2">
    <location>
        <begin position="33"/>
        <end position="110"/>
    </location>
</feature>
<feature type="region of interest" description="Disordered" evidence="1">
    <location>
        <begin position="32"/>
        <end position="110"/>
    </location>
</feature>
<feature type="signal peptide" evidence="2">
    <location>
        <begin position="1"/>
        <end position="32"/>
    </location>
</feature>
<accession>A0A016UGB7</accession>
<evidence type="ECO:0000313" key="4">
    <source>
        <dbReference type="Proteomes" id="UP000024635"/>
    </source>
</evidence>
<dbReference type="EMBL" id="JARK01001378">
    <property type="protein sequence ID" value="EYC13887.1"/>
    <property type="molecule type" value="Genomic_DNA"/>
</dbReference>
<evidence type="ECO:0000256" key="1">
    <source>
        <dbReference type="SAM" id="MobiDB-lite"/>
    </source>
</evidence>
<feature type="compositionally biased region" description="Basic and acidic residues" evidence="1">
    <location>
        <begin position="62"/>
        <end position="85"/>
    </location>
</feature>
<gene>
    <name evidence="3" type="primary">Acey_s0042.g583</name>
    <name evidence="3" type="ORF">Y032_0042g583</name>
</gene>
<feature type="compositionally biased region" description="Basic residues" evidence="1">
    <location>
        <begin position="86"/>
        <end position="100"/>
    </location>
</feature>
<evidence type="ECO:0000256" key="2">
    <source>
        <dbReference type="SAM" id="SignalP"/>
    </source>
</evidence>
<keyword evidence="4" id="KW-1185">Reference proteome</keyword>
<evidence type="ECO:0008006" key="5">
    <source>
        <dbReference type="Google" id="ProtNLM"/>
    </source>
</evidence>
<name>A0A016UGB7_9BILA</name>
<proteinExistence type="predicted"/>
<keyword evidence="2" id="KW-0732">Signal</keyword>